<dbReference type="AlphaFoldDB" id="A0A2W1L0S7"/>
<dbReference type="Proteomes" id="UP000249522">
    <property type="component" value="Unassembled WGS sequence"/>
</dbReference>
<proteinExistence type="predicted"/>
<evidence type="ECO:0000313" key="2">
    <source>
        <dbReference type="Proteomes" id="UP000249522"/>
    </source>
</evidence>
<dbReference type="EMBL" id="QKRB01000062">
    <property type="protein sequence ID" value="PZD92956.1"/>
    <property type="molecule type" value="Genomic_DNA"/>
</dbReference>
<organism evidence="1 2">
    <name type="scientific">Paenibacillus sambharensis</name>
    <dbReference type="NCBI Taxonomy" id="1803190"/>
    <lineage>
        <taxon>Bacteria</taxon>
        <taxon>Bacillati</taxon>
        <taxon>Bacillota</taxon>
        <taxon>Bacilli</taxon>
        <taxon>Bacillales</taxon>
        <taxon>Paenibacillaceae</taxon>
        <taxon>Paenibacillus</taxon>
    </lineage>
</organism>
<dbReference type="RefSeq" id="WP_111149781.1">
    <property type="nucleotide sequence ID" value="NZ_QKRB01000062.1"/>
</dbReference>
<protein>
    <submittedName>
        <fullName evidence="1">WYL domain-containing protein</fullName>
    </submittedName>
</protein>
<comment type="caution">
    <text evidence="1">The sequence shown here is derived from an EMBL/GenBank/DDBJ whole genome shotgun (WGS) entry which is preliminary data.</text>
</comment>
<gene>
    <name evidence="1" type="ORF">DNH61_25480</name>
</gene>
<evidence type="ECO:0000313" key="1">
    <source>
        <dbReference type="EMBL" id="PZD92956.1"/>
    </source>
</evidence>
<accession>A0A2W1L0S7</accession>
<dbReference type="OrthoDB" id="2858389at2"/>
<name>A0A2W1L0S7_9BACL</name>
<keyword evidence="2" id="KW-1185">Reference proteome</keyword>
<reference evidence="1 2" key="1">
    <citation type="submission" date="2018-06" db="EMBL/GenBank/DDBJ databases">
        <title>Paenibacillus imtechensis sp. nov.</title>
        <authorList>
            <person name="Pinnaka A.K."/>
            <person name="Singh H."/>
            <person name="Kaur M."/>
        </authorList>
    </citation>
    <scope>NUCLEOTIDE SEQUENCE [LARGE SCALE GENOMIC DNA]</scope>
    <source>
        <strain evidence="1 2">SMB1</strain>
    </source>
</reference>
<sequence length="278" mass="32148">MSLFEKIFNYGILSRLQENGIVPVTTHERSWLKTMLQHPTAADAFTPDTLKKLRLLLSGSDAPQLSGMLQEKAGSMEKQVYHPFIRQLRSLIRSGQGIRISYRIKDGSLHEEQRGYPYKLEYSMVKREWYLLWYRFRPRSFMATKLDNIISVSGIPLEAEQAETYAATVRKLLDSRRRQAVIEVVPEFNNELSRILYAFSCFDKSVAYEESSDTYQIRISYLADESEYVLLKIRFLGKRVRVVQNTHLQTRMRETAAKALARYGITGPDADADTEQSV</sequence>
<dbReference type="PROSITE" id="PS52050">
    <property type="entry name" value="WYL"/>
    <property type="match status" value="1"/>
</dbReference>